<evidence type="ECO:0000313" key="4">
    <source>
        <dbReference type="Proteomes" id="UP000322530"/>
    </source>
</evidence>
<dbReference type="OrthoDB" id="9807356at2"/>
<gene>
    <name evidence="3" type="ORF">KDI_10830</name>
</gene>
<evidence type="ECO:0000256" key="1">
    <source>
        <dbReference type="ARBA" id="ARBA00022676"/>
    </source>
</evidence>
<dbReference type="SUPFAM" id="SSF53756">
    <property type="entry name" value="UDP-Glycosyltransferase/glycogen phosphorylase"/>
    <property type="match status" value="1"/>
</dbReference>
<evidence type="ECO:0000313" key="3">
    <source>
        <dbReference type="EMBL" id="GCF07519.1"/>
    </source>
</evidence>
<accession>A0A5A5T947</accession>
<sequence length="361" mass="39756">MDSTLCSIAIFRALQLGDLLVAVPALRALRAQFPAAEITLIGLPWAAAFVERYRCYLDHFVEFAGYPGLNEVVVDEERTQRFIEEQRARNYDLVLQMHGSGQSSNPLALALHGKRTAGYYKGRPPSGLTLAAEYPETLPEVQRNLGLAALVGCSELDPRLEFPLQAQDQWEAAALLAPLVAIDRPVIGLHPGARPAARRWPAEYFARVADTLAQRYAAQIILTGVEADETTVLDVLSYMHVPALNLVGKTSLGGLAALLSRLDLFVSNDTGPAHIAEAVCCPGITLFGPADYRRWAPLDQTIRHALRRPVPCSPCDYWECPIDHRCLRWLAPSEVIASAEKLLATCSRDNRDNRGMQRSHA</sequence>
<dbReference type="EMBL" id="BIXY01000011">
    <property type="protein sequence ID" value="GCF07519.1"/>
    <property type="molecule type" value="Genomic_DNA"/>
</dbReference>
<dbReference type="Proteomes" id="UP000322530">
    <property type="component" value="Unassembled WGS sequence"/>
</dbReference>
<keyword evidence="2 3" id="KW-0808">Transferase</keyword>
<comment type="caution">
    <text evidence="3">The sequence shown here is derived from an EMBL/GenBank/DDBJ whole genome shotgun (WGS) entry which is preliminary data.</text>
</comment>
<dbReference type="Pfam" id="PF01075">
    <property type="entry name" value="Glyco_transf_9"/>
    <property type="match status" value="1"/>
</dbReference>
<dbReference type="RefSeq" id="WP_149400537.1">
    <property type="nucleotide sequence ID" value="NZ_BIXY01000011.1"/>
</dbReference>
<dbReference type="CDD" id="cd03789">
    <property type="entry name" value="GT9_LPS_heptosyltransferase"/>
    <property type="match status" value="1"/>
</dbReference>
<evidence type="ECO:0000256" key="2">
    <source>
        <dbReference type="ARBA" id="ARBA00022679"/>
    </source>
</evidence>
<organism evidence="3 4">
    <name type="scientific">Dictyobacter arantiisoli</name>
    <dbReference type="NCBI Taxonomy" id="2014874"/>
    <lineage>
        <taxon>Bacteria</taxon>
        <taxon>Bacillati</taxon>
        <taxon>Chloroflexota</taxon>
        <taxon>Ktedonobacteria</taxon>
        <taxon>Ktedonobacterales</taxon>
        <taxon>Dictyobacteraceae</taxon>
        <taxon>Dictyobacter</taxon>
    </lineage>
</organism>
<dbReference type="PANTHER" id="PTHR30160">
    <property type="entry name" value="TETRAACYLDISACCHARIDE 4'-KINASE-RELATED"/>
    <property type="match status" value="1"/>
</dbReference>
<dbReference type="PANTHER" id="PTHR30160:SF7">
    <property type="entry name" value="ADP-HEPTOSE--LPS HEPTOSYLTRANSFERASE 2"/>
    <property type="match status" value="1"/>
</dbReference>
<dbReference type="InterPro" id="IPR051199">
    <property type="entry name" value="LPS_LOS_Heptosyltrfase"/>
</dbReference>
<dbReference type="GO" id="GO:0008713">
    <property type="term" value="F:ADP-heptose-lipopolysaccharide heptosyltransferase activity"/>
    <property type="evidence" value="ECO:0007669"/>
    <property type="project" value="TreeGrafter"/>
</dbReference>
<dbReference type="GO" id="GO:0005829">
    <property type="term" value="C:cytosol"/>
    <property type="evidence" value="ECO:0007669"/>
    <property type="project" value="TreeGrafter"/>
</dbReference>
<dbReference type="AlphaFoldDB" id="A0A5A5T947"/>
<name>A0A5A5T947_9CHLR</name>
<dbReference type="Gene3D" id="3.40.50.2000">
    <property type="entry name" value="Glycogen Phosphorylase B"/>
    <property type="match status" value="2"/>
</dbReference>
<keyword evidence="4" id="KW-1185">Reference proteome</keyword>
<keyword evidence="1" id="KW-0328">Glycosyltransferase</keyword>
<dbReference type="GO" id="GO:0009244">
    <property type="term" value="P:lipopolysaccharide core region biosynthetic process"/>
    <property type="evidence" value="ECO:0007669"/>
    <property type="project" value="TreeGrafter"/>
</dbReference>
<protein>
    <submittedName>
        <fullName evidence="3">LPS biosynthesis-related glycosyltransferase</fullName>
    </submittedName>
</protein>
<reference evidence="3 4" key="1">
    <citation type="submission" date="2019-01" db="EMBL/GenBank/DDBJ databases">
        <title>Draft genome sequence of Dictyobacter sp. Uno17.</title>
        <authorList>
            <person name="Wang C.M."/>
            <person name="Zheng Y."/>
            <person name="Sakai Y."/>
            <person name="Abe K."/>
            <person name="Yokota A."/>
            <person name="Yabe S."/>
        </authorList>
    </citation>
    <scope>NUCLEOTIDE SEQUENCE [LARGE SCALE GENOMIC DNA]</scope>
    <source>
        <strain evidence="3 4">Uno17</strain>
    </source>
</reference>
<dbReference type="InterPro" id="IPR002201">
    <property type="entry name" value="Glyco_trans_9"/>
</dbReference>
<proteinExistence type="predicted"/>